<accession>A0ABS4NC59</accession>
<dbReference type="Proteomes" id="UP001166402">
    <property type="component" value="Unassembled WGS sequence"/>
</dbReference>
<proteinExistence type="predicted"/>
<organism evidence="2 3">
    <name type="scientific">Thermoanaerobacterium butyriciformans</name>
    <dbReference type="NCBI Taxonomy" id="1702242"/>
    <lineage>
        <taxon>Bacteria</taxon>
        <taxon>Bacillati</taxon>
        <taxon>Bacillota</taxon>
        <taxon>Clostridia</taxon>
        <taxon>Thermoanaerobacterales</taxon>
        <taxon>Thermoanaerobacteraceae</taxon>
        <taxon>Thermoanaerobacterium</taxon>
    </lineage>
</organism>
<gene>
    <name evidence="2" type="ORF">J2Z80_000760</name>
</gene>
<sequence length="168" mass="19246">MLNAKSLSLGGVIAALNVVILFIASVMPTSRLFFLVVSSFAISIMVIETGSIGGLVFYLATSILSLILIPNKLISVYYICFFGFYGIIKSYIEKKRFRMYMELALKLIVFNISLFVVYIIFSRIFMMKIFVTGSPFIAIFILLQISFLVYDYVYTIFISFYYKNAKRH</sequence>
<dbReference type="EMBL" id="JAGGLT010000006">
    <property type="protein sequence ID" value="MBP2071249.1"/>
    <property type="molecule type" value="Genomic_DNA"/>
</dbReference>
<feature type="transmembrane region" description="Helical" evidence="1">
    <location>
        <begin position="137"/>
        <end position="162"/>
    </location>
</feature>
<evidence type="ECO:0000313" key="2">
    <source>
        <dbReference type="EMBL" id="MBP2071249.1"/>
    </source>
</evidence>
<comment type="caution">
    <text evidence="2">The sequence shown here is derived from an EMBL/GenBank/DDBJ whole genome shotgun (WGS) entry which is preliminary data.</text>
</comment>
<feature type="transmembrane region" description="Helical" evidence="1">
    <location>
        <begin position="6"/>
        <end position="26"/>
    </location>
</feature>
<feature type="transmembrane region" description="Helical" evidence="1">
    <location>
        <begin position="33"/>
        <end position="61"/>
    </location>
</feature>
<name>A0ABS4NC59_9THEO</name>
<feature type="transmembrane region" description="Helical" evidence="1">
    <location>
        <begin position="73"/>
        <end position="92"/>
    </location>
</feature>
<keyword evidence="1" id="KW-0812">Transmembrane</keyword>
<evidence type="ECO:0008006" key="4">
    <source>
        <dbReference type="Google" id="ProtNLM"/>
    </source>
</evidence>
<feature type="transmembrane region" description="Helical" evidence="1">
    <location>
        <begin position="104"/>
        <end position="125"/>
    </location>
</feature>
<protein>
    <recommendedName>
        <fullName evidence="4">Rod shape-determining protein MreD</fullName>
    </recommendedName>
</protein>
<reference evidence="2" key="1">
    <citation type="submission" date="2021-03" db="EMBL/GenBank/DDBJ databases">
        <title>Genomic Encyclopedia of Type Strains, Phase IV (KMG-IV): sequencing the most valuable type-strain genomes for metagenomic binning, comparative biology and taxonomic classification.</title>
        <authorList>
            <person name="Goeker M."/>
        </authorList>
    </citation>
    <scope>NUCLEOTIDE SEQUENCE</scope>
    <source>
        <strain evidence="2">DSM 101588</strain>
    </source>
</reference>
<keyword evidence="1" id="KW-1133">Transmembrane helix</keyword>
<keyword evidence="1" id="KW-0472">Membrane</keyword>
<keyword evidence="3" id="KW-1185">Reference proteome</keyword>
<dbReference type="RefSeq" id="WP_209453189.1">
    <property type="nucleotide sequence ID" value="NZ_JAGGLT010000006.1"/>
</dbReference>
<evidence type="ECO:0000256" key="1">
    <source>
        <dbReference type="SAM" id="Phobius"/>
    </source>
</evidence>
<evidence type="ECO:0000313" key="3">
    <source>
        <dbReference type="Proteomes" id="UP001166402"/>
    </source>
</evidence>